<feature type="region of interest" description="Disordered" evidence="1">
    <location>
        <begin position="471"/>
        <end position="501"/>
    </location>
</feature>
<evidence type="ECO:0000256" key="1">
    <source>
        <dbReference type="SAM" id="MobiDB-lite"/>
    </source>
</evidence>
<dbReference type="GeneID" id="26622535"/>
<dbReference type="EMBL" id="KT591490">
    <property type="protein sequence ID" value="ALF00439.1"/>
    <property type="molecule type" value="Genomic_DNA"/>
</dbReference>
<evidence type="ECO:0000313" key="2">
    <source>
        <dbReference type="EMBL" id="ALF00439.1"/>
    </source>
</evidence>
<proteinExistence type="predicted"/>
<dbReference type="KEGG" id="vg:26622535"/>
<dbReference type="RefSeq" id="YP_009195251.1">
    <property type="nucleotide sequence ID" value="NC_028759.1"/>
</dbReference>
<dbReference type="Proteomes" id="UP000203479">
    <property type="component" value="Segment"/>
</dbReference>
<dbReference type="InterPro" id="IPR021145">
    <property type="entry name" value="Portal_protein_SPP1_Gp6-like"/>
</dbReference>
<protein>
    <submittedName>
        <fullName evidence="2">Portal protein</fullName>
    </submittedName>
</protein>
<accession>A0A0M4S3T4</accession>
<evidence type="ECO:0000313" key="3">
    <source>
        <dbReference type="Proteomes" id="UP000203479"/>
    </source>
</evidence>
<reference evidence="2 3" key="1">
    <citation type="submission" date="2015-08" db="EMBL/GenBank/DDBJ databases">
        <authorList>
            <person name="Bailey A.M."/>
            <person name="Bennett K.E."/>
            <person name="Carter P.S."/>
            <person name="Deans N.C."/>
            <person name="Dyle E.V."/>
            <person name="Florea A."/>
            <person name="Giraldo T.A."/>
            <person name="Hayes M.A."/>
            <person name="Ikejiani J."/>
            <person name="Seawell W.C."/>
            <person name="Shah H."/>
            <person name="Toussaint T.E."/>
            <person name="Coleman D."/>
            <person name="Hammonds-Odie L.P."/>
            <person name="Barrera A.L."/>
            <person name="Serrano M.G."/>
            <person name="Buck G."/>
            <person name="Lee V."/>
            <person name="Wang Y."/>
            <person name="Carvalho R."/>
            <person name="Voegtly L."/>
            <person name="Shi R."/>
            <person name="Duckworth R."/>
            <person name="Johnson A."/>
            <person name="Loviza R."/>
            <person name="Walstead R."/>
            <person name="Shah Z."/>
            <person name="Kiflezghi M."/>
            <person name="Wade K."/>
            <person name="Anders K.R."/>
            <person name="Bradley K.W."/>
            <person name="Asai D.J."/>
            <person name="Bowman C.A."/>
            <person name="Russell D.A."/>
            <person name="Pope W.H."/>
            <person name="Jacobs-Sera D."/>
            <person name="Hendrix R.W."/>
            <person name="Hatfull G.F."/>
        </authorList>
    </citation>
    <scope>NUCLEOTIDE SEQUENCE [LARGE SCALE GENOMIC DNA]</scope>
</reference>
<sequence length="501" mass="54546">MTVPVDVIADAPAADVEFPDDSMSREQLGALVADMWRLHLSERQWLDRIYEYTKGLRGRPEVPEGASDEVKELAKLSVKNVLSLVRDSFAQNLSVVGYRNALAKENDPAWEMWQRNRMDARQAEVHRPALTYGASYVTVTPTDDGPVFRTRSPRQILAVYDDPSVDAWPQYALETWVAQKDAKPHRRGVLYDDTYMYELDLGEVVLGDAGGGQATQQPVNVRAVTDVIPHGATFEGKPVCPVVRFVNGRDADDMIVGEVAPLIPLQQAINSVNFDRLIVSRFGANPQRVISGWTGSKAEVLKASALRVWTFEDPEVKAQAFPPASVEPYNLILEEMLQHVAMVAQISPAQVTGKMINVSAEALAAAEANQQRKLAAKRESFGESWEQLLRLAAEMDDDPETAADSGAEVLWRDTEARSFGAVVDGITKLAAAGIPIEHLLSMVPGMTQQTIQAIKDSLRGGEVKSLVDKLLSNEPAPVPPPPPQAAAQALNEGGVNGNGGA</sequence>
<organism evidence="2 3">
    <name type="scientific">Mycobacterium phage Mufasa</name>
    <dbReference type="NCBI Taxonomy" id="1718600"/>
    <lineage>
        <taxon>Viruses</taxon>
        <taxon>Duplodnaviria</taxon>
        <taxon>Heunggongvirae</taxon>
        <taxon>Uroviricota</taxon>
        <taxon>Caudoviricetes</taxon>
        <taxon>Weiservirinae</taxon>
        <taxon>Timquatrovirus</taxon>
        <taxon>Timquatrovirus mufasa</taxon>
    </lineage>
</organism>
<dbReference type="Pfam" id="PF05133">
    <property type="entry name" value="SPP1_portal"/>
    <property type="match status" value="1"/>
</dbReference>
<dbReference type="OrthoDB" id="3592at10239"/>
<name>A0A0M4S3T4_9CAUD</name>
<keyword evidence="3" id="KW-1185">Reference proteome</keyword>
<gene>
    <name evidence="2" type="ORF">SEA_MUFASA_5</name>
</gene>